<dbReference type="AlphaFoldDB" id="A0ABD0MVR6"/>
<sequence>MSKVNSRKLDSLYRARQTANGLSGICEEANSEFAVSCEFSHNARKQHYRPATGVCTLK</sequence>
<accession>A0ABD0MVR6</accession>
<gene>
    <name evidence="1" type="ORF">M9458_051366</name>
</gene>
<comment type="caution">
    <text evidence="1">The sequence shown here is derived from an EMBL/GenBank/DDBJ whole genome shotgun (WGS) entry which is preliminary data.</text>
</comment>
<name>A0ABD0MVR6_CIRMR</name>
<evidence type="ECO:0000313" key="2">
    <source>
        <dbReference type="Proteomes" id="UP001529510"/>
    </source>
</evidence>
<dbReference type="EMBL" id="JAMKFB020000119">
    <property type="protein sequence ID" value="KAL0153328.1"/>
    <property type="molecule type" value="Genomic_DNA"/>
</dbReference>
<dbReference type="Proteomes" id="UP001529510">
    <property type="component" value="Unassembled WGS sequence"/>
</dbReference>
<proteinExistence type="predicted"/>
<organism evidence="1 2">
    <name type="scientific">Cirrhinus mrigala</name>
    <name type="common">Mrigala</name>
    <dbReference type="NCBI Taxonomy" id="683832"/>
    <lineage>
        <taxon>Eukaryota</taxon>
        <taxon>Metazoa</taxon>
        <taxon>Chordata</taxon>
        <taxon>Craniata</taxon>
        <taxon>Vertebrata</taxon>
        <taxon>Euteleostomi</taxon>
        <taxon>Actinopterygii</taxon>
        <taxon>Neopterygii</taxon>
        <taxon>Teleostei</taxon>
        <taxon>Ostariophysi</taxon>
        <taxon>Cypriniformes</taxon>
        <taxon>Cyprinidae</taxon>
        <taxon>Labeoninae</taxon>
        <taxon>Labeonini</taxon>
        <taxon>Cirrhinus</taxon>
    </lineage>
</organism>
<keyword evidence="2" id="KW-1185">Reference proteome</keyword>
<protein>
    <submittedName>
        <fullName evidence="1">Uncharacterized protein</fullName>
    </submittedName>
</protein>
<evidence type="ECO:0000313" key="1">
    <source>
        <dbReference type="EMBL" id="KAL0153328.1"/>
    </source>
</evidence>
<feature type="non-terminal residue" evidence="1">
    <location>
        <position position="58"/>
    </location>
</feature>
<reference evidence="1 2" key="1">
    <citation type="submission" date="2024-05" db="EMBL/GenBank/DDBJ databases">
        <title>Genome sequencing and assembly of Indian major carp, Cirrhinus mrigala (Hamilton, 1822).</title>
        <authorList>
            <person name="Mohindra V."/>
            <person name="Chowdhury L.M."/>
            <person name="Lal K."/>
            <person name="Jena J.K."/>
        </authorList>
    </citation>
    <scope>NUCLEOTIDE SEQUENCE [LARGE SCALE GENOMIC DNA]</scope>
    <source>
        <strain evidence="1">CM1030</strain>
        <tissue evidence="1">Blood</tissue>
    </source>
</reference>